<organism evidence="2">
    <name type="scientific">Oryza brachyantha</name>
    <name type="common">malo sina</name>
    <dbReference type="NCBI Taxonomy" id="4533"/>
    <lineage>
        <taxon>Eukaryota</taxon>
        <taxon>Viridiplantae</taxon>
        <taxon>Streptophyta</taxon>
        <taxon>Embryophyta</taxon>
        <taxon>Tracheophyta</taxon>
        <taxon>Spermatophyta</taxon>
        <taxon>Magnoliopsida</taxon>
        <taxon>Liliopsida</taxon>
        <taxon>Poales</taxon>
        <taxon>Poaceae</taxon>
        <taxon>BOP clade</taxon>
        <taxon>Oryzoideae</taxon>
        <taxon>Oryzeae</taxon>
        <taxon>Oryzinae</taxon>
        <taxon>Oryza</taxon>
    </lineage>
</organism>
<dbReference type="EnsemblPlants" id="OB09G24890.1">
    <property type="protein sequence ID" value="OB09G24890.1"/>
    <property type="gene ID" value="OB09G24890"/>
</dbReference>
<reference evidence="2" key="2">
    <citation type="submission" date="2013-04" db="UniProtKB">
        <authorList>
            <consortium name="EnsemblPlants"/>
        </authorList>
    </citation>
    <scope>IDENTIFICATION</scope>
</reference>
<keyword evidence="1" id="KW-0472">Membrane</keyword>
<protein>
    <submittedName>
        <fullName evidence="2">Uncharacterized protein</fullName>
    </submittedName>
</protein>
<accession>J3MZR0</accession>
<feature type="transmembrane region" description="Helical" evidence="1">
    <location>
        <begin position="37"/>
        <end position="57"/>
    </location>
</feature>
<name>J3MZR0_ORYBR</name>
<keyword evidence="1" id="KW-1133">Transmembrane helix</keyword>
<evidence type="ECO:0000313" key="2">
    <source>
        <dbReference type="EnsemblPlants" id="OB09G24890.1"/>
    </source>
</evidence>
<dbReference type="HOGENOM" id="CLU_2747572_0_0_1"/>
<evidence type="ECO:0000256" key="1">
    <source>
        <dbReference type="SAM" id="Phobius"/>
    </source>
</evidence>
<dbReference type="AlphaFoldDB" id="J3MZR0"/>
<evidence type="ECO:0000313" key="3">
    <source>
        <dbReference type="Proteomes" id="UP000006038"/>
    </source>
</evidence>
<dbReference type="Gramene" id="OB09G24890.1">
    <property type="protein sequence ID" value="OB09G24890.1"/>
    <property type="gene ID" value="OB09G24890"/>
</dbReference>
<reference evidence="2" key="1">
    <citation type="journal article" date="2013" name="Nat. Commun.">
        <title>Whole-genome sequencing of Oryza brachyantha reveals mechanisms underlying Oryza genome evolution.</title>
        <authorList>
            <person name="Chen J."/>
            <person name="Huang Q."/>
            <person name="Gao D."/>
            <person name="Wang J."/>
            <person name="Lang Y."/>
            <person name="Liu T."/>
            <person name="Li B."/>
            <person name="Bai Z."/>
            <person name="Luis Goicoechea J."/>
            <person name="Liang C."/>
            <person name="Chen C."/>
            <person name="Zhang W."/>
            <person name="Sun S."/>
            <person name="Liao Y."/>
            <person name="Zhang X."/>
            <person name="Yang L."/>
            <person name="Song C."/>
            <person name="Wang M."/>
            <person name="Shi J."/>
            <person name="Liu G."/>
            <person name="Liu J."/>
            <person name="Zhou H."/>
            <person name="Zhou W."/>
            <person name="Yu Q."/>
            <person name="An N."/>
            <person name="Chen Y."/>
            <person name="Cai Q."/>
            <person name="Wang B."/>
            <person name="Liu B."/>
            <person name="Min J."/>
            <person name="Huang Y."/>
            <person name="Wu H."/>
            <person name="Li Z."/>
            <person name="Zhang Y."/>
            <person name="Yin Y."/>
            <person name="Song W."/>
            <person name="Jiang J."/>
            <person name="Jackson S.A."/>
            <person name="Wing R.A."/>
            <person name="Wang J."/>
            <person name="Chen M."/>
        </authorList>
    </citation>
    <scope>NUCLEOTIDE SEQUENCE [LARGE SCALE GENOMIC DNA]</scope>
    <source>
        <strain evidence="2">cv. IRGC 101232</strain>
    </source>
</reference>
<proteinExistence type="predicted"/>
<keyword evidence="1" id="KW-0812">Transmembrane</keyword>
<dbReference type="Proteomes" id="UP000006038">
    <property type="component" value="Chromosome 9"/>
</dbReference>
<keyword evidence="3" id="KW-1185">Reference proteome</keyword>
<sequence>MRLLCSSVIVYSFSYAGSVVAVQTTLLHGVSHMSSAHIFPSSAGSGFTGISLLYTVASSSALRPSIILSFS</sequence>